<name>A0A317YF49_MAIZE</name>
<organism evidence="1">
    <name type="scientific">Zea mays</name>
    <name type="common">Maize</name>
    <dbReference type="NCBI Taxonomy" id="4577"/>
    <lineage>
        <taxon>Eukaryota</taxon>
        <taxon>Viridiplantae</taxon>
        <taxon>Streptophyta</taxon>
        <taxon>Embryophyta</taxon>
        <taxon>Tracheophyta</taxon>
        <taxon>Spermatophyta</taxon>
        <taxon>Magnoliopsida</taxon>
        <taxon>Liliopsida</taxon>
        <taxon>Poales</taxon>
        <taxon>Poaceae</taxon>
        <taxon>PACMAD clade</taxon>
        <taxon>Panicoideae</taxon>
        <taxon>Andropogonodae</taxon>
        <taxon>Andropogoneae</taxon>
        <taxon>Tripsacinae</taxon>
        <taxon>Zea</taxon>
    </lineage>
</organism>
<sequence>MGVQGQFSSAVFCKPEQHHGVNGLQGQSSSAVFCKPEQHHGVLAVQGQFSVAVLCKPKQHHGVMAVQGQLLVLPEAERSWSAESRRRAVGAASACTSGAFAPAVAISWPVVRISMQMAVILRAEAMLVYT</sequence>
<reference evidence="2" key="3">
    <citation type="submission" date="2019-07" db="EMBL/GenBank/DDBJ databases">
        <authorList>
            <person name="Seetharam A."/>
            <person name="Woodhouse M."/>
            <person name="Cannon E."/>
        </authorList>
    </citation>
    <scope>NUCLEOTIDE SEQUENCE [LARGE SCALE GENOMIC DNA]</scope>
    <source>
        <strain evidence="2">cv. B73</strain>
    </source>
</reference>
<dbReference type="Gramene" id="Zm00001eb036860_T001">
    <property type="protein sequence ID" value="Zm00001eb036860_P001"/>
    <property type="gene ID" value="Zm00001eb036860"/>
</dbReference>
<dbReference type="EnsemblPlants" id="Zm00001eb036860_T001">
    <property type="protein sequence ID" value="Zm00001eb036860_P001"/>
    <property type="gene ID" value="Zm00001eb036860"/>
</dbReference>
<evidence type="ECO:0000313" key="3">
    <source>
        <dbReference type="Proteomes" id="UP000007305"/>
    </source>
</evidence>
<evidence type="ECO:0000313" key="2">
    <source>
        <dbReference type="EnsemblPlants" id="Zm00001eb036860_P001"/>
    </source>
</evidence>
<proteinExistence type="predicted"/>
<dbReference type="AlphaFoldDB" id="A0A317YF49"/>
<reference evidence="2" key="4">
    <citation type="submission" date="2021-05" db="UniProtKB">
        <authorList>
            <consortium name="EnsemblPlants"/>
        </authorList>
    </citation>
    <scope>IDENTIFICATION</scope>
    <source>
        <strain evidence="2">cv. B73</strain>
    </source>
</reference>
<keyword evidence="3" id="KW-1185">Reference proteome</keyword>
<reference evidence="1" key="2">
    <citation type="journal article" date="2018" name="Nat. Genet.">
        <title>Extensive intraspecific gene order and gene structural variations between Mo17 and other maize genomes.</title>
        <authorList>
            <person name="Sun S."/>
            <person name="Zhou Y."/>
            <person name="Chen J."/>
            <person name="Shi J."/>
            <person name="Zhao H."/>
            <person name="Zhao H."/>
            <person name="Song W."/>
            <person name="Zhang M."/>
            <person name="Cui Y."/>
            <person name="Dong X."/>
            <person name="Liu H."/>
            <person name="Ma X."/>
            <person name="Jiao Y."/>
            <person name="Wang B."/>
            <person name="Wei X."/>
            <person name="Stein J.C."/>
            <person name="Glaubitz J.C."/>
            <person name="Lu F."/>
            <person name="Yu G."/>
            <person name="Liang C."/>
            <person name="Fengler K."/>
            <person name="Li B."/>
            <person name="Rafalski A."/>
            <person name="Schnable P.S."/>
            <person name="Ware D.H."/>
            <person name="Buckler E.S."/>
            <person name="Lai J."/>
        </authorList>
    </citation>
    <scope>NUCLEOTIDE SEQUENCE [LARGE SCALE GENOMIC DNA]</scope>
    <source>
        <tissue evidence="1">Seedling</tissue>
    </source>
</reference>
<dbReference type="Proteomes" id="UP000007305">
    <property type="component" value="Chromosome 1"/>
</dbReference>
<protein>
    <submittedName>
        <fullName evidence="1 2">Uncharacterized protein</fullName>
    </submittedName>
</protein>
<dbReference type="EMBL" id="NCVQ01000001">
    <property type="protein sequence ID" value="PWZ57275.1"/>
    <property type="molecule type" value="Genomic_DNA"/>
</dbReference>
<accession>A0A804LU60</accession>
<gene>
    <name evidence="1" type="ORF">Zm00014a_031635</name>
</gene>
<evidence type="ECO:0000313" key="1">
    <source>
        <dbReference type="EMBL" id="PWZ57275.1"/>
    </source>
</evidence>
<accession>A0A317YF49</accession>
<dbReference type="Proteomes" id="UP000251960">
    <property type="component" value="Chromosome 1"/>
</dbReference>
<reference evidence="3" key="1">
    <citation type="submission" date="2015-12" db="EMBL/GenBank/DDBJ databases">
        <title>Update maize B73 reference genome by single molecule sequencing technologies.</title>
        <authorList>
            <consortium name="Maize Genome Sequencing Project"/>
            <person name="Ware D."/>
        </authorList>
    </citation>
    <scope>NUCLEOTIDE SEQUENCE [LARGE SCALE GENOMIC DNA]</scope>
    <source>
        <strain evidence="3">cv. B73</strain>
    </source>
</reference>